<dbReference type="PANTHER" id="PTHR45833:SF1">
    <property type="entry name" value="METHIONINE SYNTHASE"/>
    <property type="match status" value="1"/>
</dbReference>
<dbReference type="Pfam" id="PF02310">
    <property type="entry name" value="B12-binding"/>
    <property type="match status" value="1"/>
</dbReference>
<evidence type="ECO:0000313" key="4">
    <source>
        <dbReference type="EMBL" id="SDM35808.1"/>
    </source>
</evidence>
<dbReference type="InterPro" id="IPR050554">
    <property type="entry name" value="Met_Synthase/Corrinoid"/>
</dbReference>
<evidence type="ECO:0000259" key="3">
    <source>
        <dbReference type="PROSITE" id="PS51332"/>
    </source>
</evidence>
<dbReference type="EMBL" id="FNGO01000029">
    <property type="protein sequence ID" value="SDM35808.1"/>
    <property type="molecule type" value="Genomic_DNA"/>
</dbReference>
<dbReference type="Gene3D" id="3.40.50.280">
    <property type="entry name" value="Cobalamin-binding domain"/>
    <property type="match status" value="1"/>
</dbReference>
<dbReference type="InterPro" id="IPR036594">
    <property type="entry name" value="Meth_synthase_dom"/>
</dbReference>
<sequence>MNKLRDKIGGLSPVENRAAEDYIECKNKINEYVDEKMAAREDIDGLIGYNPLEVMFDNHEKHVLFMAETFKFNEMRLLADTLPWVYSVYKEKGFSYRYFKVSISCWIEAVNKFIPDEYNQSIIEVYKWIKKHHEDIIALAEESENAAGEVDEDWRPLFNEFIDALLIKEIDDCRAIMQENISSRDDLKNFAEKVIKPALYTVGFMWEQGNITVAEEHRASSIVSRILSSYHMEYLHPAKTRGRAVVSSVANEYHEIGARIVADFLEFDGWDVSFLGASTPVVELVEFLEKEQPDLLGLSVSMPYNVTALSEVIESVREDESISDLKILVGGRALNDHRYLLDNIDYDAFAQNGEEAAEIARDWSSD</sequence>
<accession>A0A1G9SK01</accession>
<dbReference type="Proteomes" id="UP000199476">
    <property type="component" value="Unassembled WGS sequence"/>
</dbReference>
<evidence type="ECO:0000313" key="5">
    <source>
        <dbReference type="Proteomes" id="UP000199476"/>
    </source>
</evidence>
<organism evidence="4 5">
    <name type="scientific">Halarsenatibacter silvermanii</name>
    <dbReference type="NCBI Taxonomy" id="321763"/>
    <lineage>
        <taxon>Bacteria</taxon>
        <taxon>Bacillati</taxon>
        <taxon>Bacillota</taxon>
        <taxon>Clostridia</taxon>
        <taxon>Halanaerobiales</taxon>
        <taxon>Halarsenatibacteraceae</taxon>
        <taxon>Halarsenatibacter</taxon>
    </lineage>
</organism>
<dbReference type="Pfam" id="PF02607">
    <property type="entry name" value="B12-binding_2"/>
    <property type="match status" value="1"/>
</dbReference>
<keyword evidence="2" id="KW-0170">Cobalt</keyword>
<dbReference type="OrthoDB" id="5756833at2"/>
<dbReference type="PROSITE" id="PS51332">
    <property type="entry name" value="B12_BINDING"/>
    <property type="match status" value="1"/>
</dbReference>
<proteinExistence type="predicted"/>
<feature type="domain" description="B12-binding" evidence="3">
    <location>
        <begin position="241"/>
        <end position="366"/>
    </location>
</feature>
<dbReference type="GO" id="GO:0031419">
    <property type="term" value="F:cobalamin binding"/>
    <property type="evidence" value="ECO:0007669"/>
    <property type="project" value="InterPro"/>
</dbReference>
<protein>
    <submittedName>
        <fullName evidence="4">Methanogenic corrinoid protein MtbC1</fullName>
    </submittedName>
</protein>
<dbReference type="GO" id="GO:0005829">
    <property type="term" value="C:cytosol"/>
    <property type="evidence" value="ECO:0007669"/>
    <property type="project" value="TreeGrafter"/>
</dbReference>
<dbReference type="GO" id="GO:0008705">
    <property type="term" value="F:methionine synthase activity"/>
    <property type="evidence" value="ECO:0007669"/>
    <property type="project" value="TreeGrafter"/>
</dbReference>
<dbReference type="GO" id="GO:0046653">
    <property type="term" value="P:tetrahydrofolate metabolic process"/>
    <property type="evidence" value="ECO:0007669"/>
    <property type="project" value="TreeGrafter"/>
</dbReference>
<evidence type="ECO:0000256" key="1">
    <source>
        <dbReference type="ARBA" id="ARBA00022723"/>
    </source>
</evidence>
<dbReference type="GO" id="GO:0046872">
    <property type="term" value="F:metal ion binding"/>
    <property type="evidence" value="ECO:0007669"/>
    <property type="project" value="UniProtKB-KW"/>
</dbReference>
<dbReference type="InterPro" id="IPR003759">
    <property type="entry name" value="Cbl-bd_cap"/>
</dbReference>
<gene>
    <name evidence="4" type="ORF">SAMN04488692_12925</name>
</gene>
<dbReference type="InterPro" id="IPR006158">
    <property type="entry name" value="Cobalamin-bd"/>
</dbReference>
<name>A0A1G9SK01_9FIRM</name>
<evidence type="ECO:0000256" key="2">
    <source>
        <dbReference type="ARBA" id="ARBA00023285"/>
    </source>
</evidence>
<dbReference type="Gene3D" id="1.10.1240.10">
    <property type="entry name" value="Methionine synthase domain"/>
    <property type="match status" value="1"/>
</dbReference>
<reference evidence="4 5" key="1">
    <citation type="submission" date="2016-10" db="EMBL/GenBank/DDBJ databases">
        <authorList>
            <person name="de Groot N.N."/>
        </authorList>
    </citation>
    <scope>NUCLEOTIDE SEQUENCE [LARGE SCALE GENOMIC DNA]</scope>
    <source>
        <strain evidence="4 5">SLAS-1</strain>
    </source>
</reference>
<dbReference type="InterPro" id="IPR036724">
    <property type="entry name" value="Cobalamin-bd_sf"/>
</dbReference>
<dbReference type="PANTHER" id="PTHR45833">
    <property type="entry name" value="METHIONINE SYNTHASE"/>
    <property type="match status" value="1"/>
</dbReference>
<dbReference type="AlphaFoldDB" id="A0A1G9SK01"/>
<dbReference type="STRING" id="321763.SAMN04488692_12925"/>
<dbReference type="SUPFAM" id="SSF52242">
    <property type="entry name" value="Cobalamin (vitamin B12)-binding domain"/>
    <property type="match status" value="1"/>
</dbReference>
<dbReference type="GO" id="GO:0050667">
    <property type="term" value="P:homocysteine metabolic process"/>
    <property type="evidence" value="ECO:0007669"/>
    <property type="project" value="TreeGrafter"/>
</dbReference>
<keyword evidence="1" id="KW-0479">Metal-binding</keyword>
<keyword evidence="5" id="KW-1185">Reference proteome</keyword>
<dbReference type="RefSeq" id="WP_159429938.1">
    <property type="nucleotide sequence ID" value="NZ_FNGO01000029.1"/>
</dbReference>